<name>A0AAJ0HDD7_9PEZI</name>
<dbReference type="Proteomes" id="UP001275084">
    <property type="component" value="Unassembled WGS sequence"/>
</dbReference>
<keyword evidence="2" id="KW-1185">Reference proteome</keyword>
<evidence type="ECO:0000313" key="1">
    <source>
        <dbReference type="EMBL" id="KAK3348753.1"/>
    </source>
</evidence>
<evidence type="ECO:0000313" key="2">
    <source>
        <dbReference type="Proteomes" id="UP001275084"/>
    </source>
</evidence>
<protein>
    <submittedName>
        <fullName evidence="1">Uncharacterized protein</fullName>
    </submittedName>
</protein>
<dbReference type="EMBL" id="JAUIQD010000005">
    <property type="protein sequence ID" value="KAK3348753.1"/>
    <property type="molecule type" value="Genomic_DNA"/>
</dbReference>
<dbReference type="AlphaFoldDB" id="A0AAJ0HDD7"/>
<organism evidence="1 2">
    <name type="scientific">Lasiosphaeria hispida</name>
    <dbReference type="NCBI Taxonomy" id="260671"/>
    <lineage>
        <taxon>Eukaryota</taxon>
        <taxon>Fungi</taxon>
        <taxon>Dikarya</taxon>
        <taxon>Ascomycota</taxon>
        <taxon>Pezizomycotina</taxon>
        <taxon>Sordariomycetes</taxon>
        <taxon>Sordariomycetidae</taxon>
        <taxon>Sordariales</taxon>
        <taxon>Lasiosphaeriaceae</taxon>
        <taxon>Lasiosphaeria</taxon>
    </lineage>
</organism>
<gene>
    <name evidence="1" type="ORF">B0T25DRAFT_228858</name>
</gene>
<reference evidence="1" key="2">
    <citation type="submission" date="2023-06" db="EMBL/GenBank/DDBJ databases">
        <authorList>
            <consortium name="Lawrence Berkeley National Laboratory"/>
            <person name="Haridas S."/>
            <person name="Hensen N."/>
            <person name="Bonometti L."/>
            <person name="Westerberg I."/>
            <person name="Brannstrom I.O."/>
            <person name="Guillou S."/>
            <person name="Cros-Aarteil S."/>
            <person name="Calhoun S."/>
            <person name="Kuo A."/>
            <person name="Mondo S."/>
            <person name="Pangilinan J."/>
            <person name="Riley R."/>
            <person name="Labutti K."/>
            <person name="Andreopoulos B."/>
            <person name="Lipzen A."/>
            <person name="Chen C."/>
            <person name="Yanf M."/>
            <person name="Daum C."/>
            <person name="Ng V."/>
            <person name="Clum A."/>
            <person name="Steindorff A."/>
            <person name="Ohm R."/>
            <person name="Martin F."/>
            <person name="Silar P."/>
            <person name="Natvig D."/>
            <person name="Lalanne C."/>
            <person name="Gautier V."/>
            <person name="Ament-Velasquez S.L."/>
            <person name="Kruys A."/>
            <person name="Hutchinson M.I."/>
            <person name="Powell A.J."/>
            <person name="Barry K."/>
            <person name="Miller A.N."/>
            <person name="Grigoriev I.V."/>
            <person name="Debuchy R."/>
            <person name="Gladieux P."/>
            <person name="Thoren M.H."/>
            <person name="Johannesson H."/>
        </authorList>
    </citation>
    <scope>NUCLEOTIDE SEQUENCE</scope>
    <source>
        <strain evidence="1">CBS 955.72</strain>
    </source>
</reference>
<proteinExistence type="predicted"/>
<reference evidence="1" key="1">
    <citation type="journal article" date="2023" name="Mol. Phylogenet. Evol.">
        <title>Genome-scale phylogeny and comparative genomics of the fungal order Sordariales.</title>
        <authorList>
            <person name="Hensen N."/>
            <person name="Bonometti L."/>
            <person name="Westerberg I."/>
            <person name="Brannstrom I.O."/>
            <person name="Guillou S."/>
            <person name="Cros-Aarteil S."/>
            <person name="Calhoun S."/>
            <person name="Haridas S."/>
            <person name="Kuo A."/>
            <person name="Mondo S."/>
            <person name="Pangilinan J."/>
            <person name="Riley R."/>
            <person name="LaButti K."/>
            <person name="Andreopoulos B."/>
            <person name="Lipzen A."/>
            <person name="Chen C."/>
            <person name="Yan M."/>
            <person name="Daum C."/>
            <person name="Ng V."/>
            <person name="Clum A."/>
            <person name="Steindorff A."/>
            <person name="Ohm R.A."/>
            <person name="Martin F."/>
            <person name="Silar P."/>
            <person name="Natvig D.O."/>
            <person name="Lalanne C."/>
            <person name="Gautier V."/>
            <person name="Ament-Velasquez S.L."/>
            <person name="Kruys A."/>
            <person name="Hutchinson M.I."/>
            <person name="Powell A.J."/>
            <person name="Barry K."/>
            <person name="Miller A.N."/>
            <person name="Grigoriev I.V."/>
            <person name="Debuchy R."/>
            <person name="Gladieux P."/>
            <person name="Hiltunen Thoren M."/>
            <person name="Johannesson H."/>
        </authorList>
    </citation>
    <scope>NUCLEOTIDE SEQUENCE</scope>
    <source>
        <strain evidence="1">CBS 955.72</strain>
    </source>
</reference>
<sequence length="118" mass="13411">MGMLATITALVGAMRTLHARRDKPISSKSLPDRAYITWSTLYDMMPFRDMRRDKQEGPEACKQVVEWRNADTVLDGLMSAESRPPRMGGLCRETVSDPPRLITLLSVSLLLQHCQRHK</sequence>
<comment type="caution">
    <text evidence="1">The sequence shown here is derived from an EMBL/GenBank/DDBJ whole genome shotgun (WGS) entry which is preliminary data.</text>
</comment>
<accession>A0AAJ0HDD7</accession>